<comment type="subunit">
    <text evidence="3">Heterooligomeric complex of about 850 to 900 kDa that forms two stacked rings, 12 to 16 nm in diameter.</text>
</comment>
<evidence type="ECO:0000256" key="7">
    <source>
        <dbReference type="ARBA" id="ARBA00022840"/>
    </source>
</evidence>
<dbReference type="EMBL" id="OD565945">
    <property type="protein sequence ID" value="CAD7443015.1"/>
    <property type="molecule type" value="Genomic_DNA"/>
</dbReference>
<keyword evidence="6 11" id="KW-0547">Nucleotide-binding</keyword>
<keyword evidence="8 11" id="KW-0143">Chaperone</keyword>
<dbReference type="InterPro" id="IPR002423">
    <property type="entry name" value="Cpn60/GroEL/TCP-1"/>
</dbReference>
<dbReference type="InterPro" id="IPR027413">
    <property type="entry name" value="GROEL-like_equatorial_sf"/>
</dbReference>
<evidence type="ECO:0000256" key="9">
    <source>
        <dbReference type="ARBA" id="ARBA00024677"/>
    </source>
</evidence>
<evidence type="ECO:0000256" key="1">
    <source>
        <dbReference type="ARBA" id="ARBA00004496"/>
    </source>
</evidence>
<proteinExistence type="inferred from homology"/>
<dbReference type="PROSITE" id="PS00751">
    <property type="entry name" value="TCP1_2"/>
    <property type="match status" value="1"/>
</dbReference>
<accession>A0A7R9I2D7</accession>
<dbReference type="Pfam" id="PF00118">
    <property type="entry name" value="Cpn60_TCP1"/>
    <property type="match status" value="1"/>
</dbReference>
<name>A0A7R9I2D7_9NEOP</name>
<evidence type="ECO:0000256" key="8">
    <source>
        <dbReference type="ARBA" id="ARBA00023186"/>
    </source>
</evidence>
<keyword evidence="5" id="KW-0963">Cytoplasm</keyword>
<evidence type="ECO:0000256" key="11">
    <source>
        <dbReference type="RuleBase" id="RU004187"/>
    </source>
</evidence>
<organism evidence="12">
    <name type="scientific">Timema bartmani</name>
    <dbReference type="NCBI Taxonomy" id="61472"/>
    <lineage>
        <taxon>Eukaryota</taxon>
        <taxon>Metazoa</taxon>
        <taxon>Ecdysozoa</taxon>
        <taxon>Arthropoda</taxon>
        <taxon>Hexapoda</taxon>
        <taxon>Insecta</taxon>
        <taxon>Pterygota</taxon>
        <taxon>Neoptera</taxon>
        <taxon>Polyneoptera</taxon>
        <taxon>Phasmatodea</taxon>
        <taxon>Timematodea</taxon>
        <taxon>Timematoidea</taxon>
        <taxon>Timematidae</taxon>
        <taxon>Timema</taxon>
    </lineage>
</organism>
<dbReference type="InterPro" id="IPR017998">
    <property type="entry name" value="Chaperone_TCP-1"/>
</dbReference>
<evidence type="ECO:0000256" key="6">
    <source>
        <dbReference type="ARBA" id="ARBA00022741"/>
    </source>
</evidence>
<dbReference type="InterPro" id="IPR012716">
    <property type="entry name" value="Chap_CCT_beta"/>
</dbReference>
<dbReference type="GO" id="GO:0051082">
    <property type="term" value="F:unfolded protein binding"/>
    <property type="evidence" value="ECO:0007669"/>
    <property type="project" value="InterPro"/>
</dbReference>
<dbReference type="GO" id="GO:0005524">
    <property type="term" value="F:ATP binding"/>
    <property type="evidence" value="ECO:0007669"/>
    <property type="project" value="UniProtKB-KW"/>
</dbReference>
<dbReference type="Gene3D" id="3.30.260.10">
    <property type="entry name" value="TCP-1-like chaperonin intermediate domain"/>
    <property type="match status" value="1"/>
</dbReference>
<dbReference type="SUPFAM" id="SSF48592">
    <property type="entry name" value="GroEL equatorial domain-like"/>
    <property type="match status" value="1"/>
</dbReference>
<dbReference type="Gene3D" id="1.10.560.10">
    <property type="entry name" value="GroEL-like equatorial domain"/>
    <property type="match status" value="1"/>
</dbReference>
<dbReference type="GO" id="GO:0016887">
    <property type="term" value="F:ATP hydrolysis activity"/>
    <property type="evidence" value="ECO:0007669"/>
    <property type="project" value="InterPro"/>
</dbReference>
<evidence type="ECO:0000256" key="5">
    <source>
        <dbReference type="ARBA" id="ARBA00022490"/>
    </source>
</evidence>
<dbReference type="SUPFAM" id="SSF52029">
    <property type="entry name" value="GroEL apical domain-like"/>
    <property type="match status" value="1"/>
</dbReference>
<dbReference type="FunFam" id="1.10.560.10:FF:000045">
    <property type="entry name" value="T-complex protein 1 subunit eta"/>
    <property type="match status" value="1"/>
</dbReference>
<comment type="function">
    <text evidence="9">Molecular chaperone; assists the folding of proteins upon ATP hydrolysis. Known to play a role, in vitro, in the folding of actin and tubulin.</text>
</comment>
<sequence>MYVVFEEQNVSLNPIRILKHEADEEKGETARLSSFVGAVAIGDLVKSTLGPKGMDKILVSHGRNAGQVEITNDGATILKSIGVDNPAAKILVDMSRVQDDEVGDGTTSVTVLAAELLREAEKLIELKIHPQIIIAGWRKATKVARDALTAIAMDNRRSSNVMWFLSFSSADQARFHEDLLNIARTTLSSKILSQHKEYFSKLAVDAVLRLKGSGSLSAIQIIKKTGGTLEDSFLDEGFLLDKKVGVHQPKRVENARILIANTPMDTDKIKVFGSRVRVDSMAKIAELEVAEKEKMKDKVNKILKHNCTVFINRQLIYNYPEQLFADAGVMAIEHADFDGIERLALVTGGEIVSTFDNPEMVKLGQCDVIEQVMIGEDTLLRFGGVALGEACTIIIRGATQQILDEAERSLHDALCVLAATVRESRIVYGGGCSEMLMANAVQTEAAKTPGKEACGCGSIRPCPPDTAHNYR</sequence>
<dbReference type="InterPro" id="IPR027409">
    <property type="entry name" value="GroEL-like_apical_dom_sf"/>
</dbReference>
<dbReference type="GO" id="GO:0140662">
    <property type="term" value="F:ATP-dependent protein folding chaperone"/>
    <property type="evidence" value="ECO:0007669"/>
    <property type="project" value="InterPro"/>
</dbReference>
<dbReference type="FunFam" id="3.30.260.10:FF:000025">
    <property type="entry name" value="Chaperonin containing TCP1 subunit 2"/>
    <property type="match status" value="1"/>
</dbReference>
<evidence type="ECO:0000256" key="4">
    <source>
        <dbReference type="ARBA" id="ARBA00018961"/>
    </source>
</evidence>
<reference evidence="12" key="1">
    <citation type="submission" date="2020-11" db="EMBL/GenBank/DDBJ databases">
        <authorList>
            <person name="Tran Van P."/>
        </authorList>
    </citation>
    <scope>NUCLEOTIDE SEQUENCE</scope>
</reference>
<dbReference type="GO" id="GO:0005832">
    <property type="term" value="C:chaperonin-containing T-complex"/>
    <property type="evidence" value="ECO:0007669"/>
    <property type="project" value="InterPro"/>
</dbReference>
<comment type="similarity">
    <text evidence="2 11">Belongs to the TCP-1 chaperonin family.</text>
</comment>
<dbReference type="AlphaFoldDB" id="A0A7R9I2D7"/>
<keyword evidence="7 11" id="KW-0067">ATP-binding</keyword>
<dbReference type="PROSITE" id="PS00995">
    <property type="entry name" value="TCP1_3"/>
    <property type="match status" value="1"/>
</dbReference>
<evidence type="ECO:0000256" key="3">
    <source>
        <dbReference type="ARBA" id="ARBA00011531"/>
    </source>
</evidence>
<dbReference type="InterPro" id="IPR002194">
    <property type="entry name" value="Chaperonin_TCP-1_CS"/>
</dbReference>
<protein>
    <recommendedName>
        <fullName evidence="4">T-complex protein 1 subunit beta</fullName>
    </recommendedName>
    <alternativeName>
        <fullName evidence="10">CCT-beta</fullName>
    </alternativeName>
</protein>
<dbReference type="SUPFAM" id="SSF54849">
    <property type="entry name" value="GroEL-intermediate domain like"/>
    <property type="match status" value="1"/>
</dbReference>
<evidence type="ECO:0000256" key="10">
    <source>
        <dbReference type="ARBA" id="ARBA00033237"/>
    </source>
</evidence>
<evidence type="ECO:0000256" key="2">
    <source>
        <dbReference type="ARBA" id="ARBA00008020"/>
    </source>
</evidence>
<dbReference type="InterPro" id="IPR027410">
    <property type="entry name" value="TCP-1-like_intermed_sf"/>
</dbReference>
<dbReference type="PROSITE" id="PS00750">
    <property type="entry name" value="TCP1_1"/>
    <property type="match status" value="1"/>
</dbReference>
<dbReference type="CDD" id="cd03336">
    <property type="entry name" value="TCP1_beta"/>
    <property type="match status" value="1"/>
</dbReference>
<gene>
    <name evidence="12" type="ORF">TBIB3V08_LOCUS5428</name>
</gene>
<evidence type="ECO:0000313" key="12">
    <source>
        <dbReference type="EMBL" id="CAD7443015.1"/>
    </source>
</evidence>
<dbReference type="PANTHER" id="PTHR11353">
    <property type="entry name" value="CHAPERONIN"/>
    <property type="match status" value="1"/>
</dbReference>
<dbReference type="Gene3D" id="3.50.7.10">
    <property type="entry name" value="GroEL"/>
    <property type="match status" value="1"/>
</dbReference>
<dbReference type="NCBIfam" id="TIGR02341">
    <property type="entry name" value="chap_CCT_beta"/>
    <property type="match status" value="1"/>
</dbReference>
<dbReference type="FunFam" id="3.50.7.10:FF:000002">
    <property type="entry name" value="T-complex protein 1 subunit beta"/>
    <property type="match status" value="1"/>
</dbReference>
<comment type="subcellular location">
    <subcellularLocation>
        <location evidence="1">Cytoplasm</location>
    </subcellularLocation>
</comment>
<dbReference type="PRINTS" id="PR00304">
    <property type="entry name" value="TCOMPLEXTCP1"/>
</dbReference>